<feature type="domain" description="Phage terminase large subunit GpA ATPase" evidence="2">
    <location>
        <begin position="46"/>
        <end position="296"/>
    </location>
</feature>
<dbReference type="Gene3D" id="3.40.50.300">
    <property type="entry name" value="P-loop containing nucleotide triphosphate hydrolases"/>
    <property type="match status" value="1"/>
</dbReference>
<feature type="domain" description="Terminase large subunit GpA endonuclease" evidence="3">
    <location>
        <begin position="308"/>
        <end position="596"/>
    </location>
</feature>
<organism evidence="4 5">
    <name type="scientific">Desulfoluna spongiiphila</name>
    <dbReference type="NCBI Taxonomy" id="419481"/>
    <lineage>
        <taxon>Bacteria</taxon>
        <taxon>Pseudomonadati</taxon>
        <taxon>Thermodesulfobacteriota</taxon>
        <taxon>Desulfobacteria</taxon>
        <taxon>Desulfobacterales</taxon>
        <taxon>Desulfolunaceae</taxon>
        <taxon>Desulfoluna</taxon>
    </lineage>
</organism>
<gene>
    <name evidence="4" type="ORF">SAMN05216233_1263</name>
</gene>
<evidence type="ECO:0000256" key="1">
    <source>
        <dbReference type="SAM" id="MobiDB-lite"/>
    </source>
</evidence>
<proteinExistence type="predicted"/>
<evidence type="ECO:0000313" key="5">
    <source>
        <dbReference type="Proteomes" id="UP000198870"/>
    </source>
</evidence>
<sequence length="647" mass="73868">MIHDDDGNPQYVVFTDAERRIFKPKEKLTVSQWAERHRWVAKGPAQGLWTNDLTQYLVGPMDAWNLPWVQKIIMCFAPQTGKSQAAINCMCYAVDQDPGPGMYVMPDEKAVKRISRRQIIPSLKSSPRVAELLGKKADDVSTLSINFTHGMDIMMAWASSPAVMASESVRYIFFDEPGKYPEFSGKEADPFSLGEMRTNAYPFTKKILYFSTPAEDGDAFSRLLEEEVEVMHHYEVPCPICGTFQKMEFPSIHWPKGSQADHRTVVRKKSARYTCTKCGMDWDDIDRNRAVKLGKWVPEKEIKRPVAVGFHLPSWYSPFVSLSDVAAAFLKGLQDPAKMMAFDTQHKAVPYKPVMATTDESNLLKHKTEIPPGVVPKNAVALTCGIDMQKTNFYFVVRAWDKDLTSWLIQYGTLSTWDDVENLVFNTRYEVQDSTETKGIFRAALDTGGGINADDDWTRTEEAYEWLRDNNRGVIFGIKGASKTQFQKVQVKLMDKMPRSNKPIPGGLELRLLDTHQLKDLLHYRLARKEADPETGRPADAQRFYLHSETDLAYAKQFLAEEKRRDKKTRKVKWQQIGGRDNHLLDCEVYAAACADSAWTPSIRYLAKAQEKKKDAPKPKPAPKQEAQDVRQRITGNRNRPSWYNKR</sequence>
<dbReference type="GO" id="GO:0016887">
    <property type="term" value="F:ATP hydrolysis activity"/>
    <property type="evidence" value="ECO:0007669"/>
    <property type="project" value="InterPro"/>
</dbReference>
<feature type="compositionally biased region" description="Basic and acidic residues" evidence="1">
    <location>
        <begin position="609"/>
        <end position="618"/>
    </location>
</feature>
<dbReference type="RefSeq" id="WP_175470040.1">
    <property type="nucleotide sequence ID" value="NZ_FMUX01000026.1"/>
</dbReference>
<dbReference type="STRING" id="419481.SAMN05216233_1263"/>
<protein>
    <submittedName>
        <fullName evidence="4">Phage terminase, large subunit GpA</fullName>
    </submittedName>
</protein>
<feature type="region of interest" description="Disordered" evidence="1">
    <location>
        <begin position="608"/>
        <end position="647"/>
    </location>
</feature>
<name>A0A1G5J8J2_9BACT</name>
<dbReference type="InterPro" id="IPR046454">
    <property type="entry name" value="GpA_endonuclease"/>
</dbReference>
<evidence type="ECO:0000259" key="3">
    <source>
        <dbReference type="Pfam" id="PF20454"/>
    </source>
</evidence>
<reference evidence="4 5" key="1">
    <citation type="submission" date="2016-10" db="EMBL/GenBank/DDBJ databases">
        <authorList>
            <person name="de Groot N.N."/>
        </authorList>
    </citation>
    <scope>NUCLEOTIDE SEQUENCE [LARGE SCALE GENOMIC DNA]</scope>
    <source>
        <strain evidence="4 5">AA1</strain>
    </source>
</reference>
<feature type="compositionally biased region" description="Polar residues" evidence="1">
    <location>
        <begin position="634"/>
        <end position="647"/>
    </location>
</feature>
<dbReference type="EMBL" id="FMUX01000026">
    <property type="protein sequence ID" value="SCY84270.1"/>
    <property type="molecule type" value="Genomic_DNA"/>
</dbReference>
<dbReference type="InterPro" id="IPR027417">
    <property type="entry name" value="P-loop_NTPase"/>
</dbReference>
<evidence type="ECO:0000259" key="2">
    <source>
        <dbReference type="Pfam" id="PF05876"/>
    </source>
</evidence>
<dbReference type="Proteomes" id="UP000198870">
    <property type="component" value="Unassembled WGS sequence"/>
</dbReference>
<dbReference type="Pfam" id="PF05876">
    <property type="entry name" value="GpA_ATPase"/>
    <property type="match status" value="1"/>
</dbReference>
<dbReference type="AlphaFoldDB" id="A0A1G5J8J2"/>
<dbReference type="InterPro" id="IPR046453">
    <property type="entry name" value="GpA_ATPase"/>
</dbReference>
<accession>A0A1G5J8J2</accession>
<evidence type="ECO:0000313" key="4">
    <source>
        <dbReference type="EMBL" id="SCY84270.1"/>
    </source>
</evidence>
<dbReference type="Pfam" id="PF20454">
    <property type="entry name" value="GpA_nuclease"/>
    <property type="match status" value="1"/>
</dbReference>
<dbReference type="GO" id="GO:0004519">
    <property type="term" value="F:endonuclease activity"/>
    <property type="evidence" value="ECO:0007669"/>
    <property type="project" value="InterPro"/>
</dbReference>
<keyword evidence="5" id="KW-1185">Reference proteome</keyword>